<dbReference type="GO" id="GO:0032267">
    <property type="term" value="F:tRNA(Ile)-lysidine synthase activity"/>
    <property type="evidence" value="ECO:0007669"/>
    <property type="project" value="UniProtKB-EC"/>
</dbReference>
<dbReference type="SUPFAM" id="SSF52402">
    <property type="entry name" value="Adenine nucleotide alpha hydrolases-like"/>
    <property type="match status" value="1"/>
</dbReference>
<accession>A0A3B0W3S5</accession>
<dbReference type="SUPFAM" id="SSF56037">
    <property type="entry name" value="PheT/TilS domain"/>
    <property type="match status" value="1"/>
</dbReference>
<dbReference type="Pfam" id="PF11734">
    <property type="entry name" value="TilS_C"/>
    <property type="match status" value="1"/>
</dbReference>
<dbReference type="PANTHER" id="PTHR43033:SF1">
    <property type="entry name" value="TRNA(ILE)-LYSIDINE SYNTHASE-RELATED"/>
    <property type="match status" value="1"/>
</dbReference>
<dbReference type="Gene3D" id="1.20.59.20">
    <property type="match status" value="1"/>
</dbReference>
<comment type="subcellular location">
    <subcellularLocation>
        <location evidence="1">Cytoplasm</location>
    </subcellularLocation>
</comment>
<evidence type="ECO:0000256" key="7">
    <source>
        <dbReference type="ARBA" id="ARBA00022840"/>
    </source>
</evidence>
<dbReference type="GO" id="GO:0005524">
    <property type="term" value="F:ATP binding"/>
    <property type="evidence" value="ECO:0007669"/>
    <property type="project" value="UniProtKB-KW"/>
</dbReference>
<protein>
    <recommendedName>
        <fullName evidence="2">tRNA(Ile)-lysidine synthetase</fullName>
        <ecNumber evidence="2">6.3.4.19</ecNumber>
    </recommendedName>
</protein>
<dbReference type="InterPro" id="IPR012796">
    <property type="entry name" value="Lysidine-tRNA-synth_C"/>
</dbReference>
<dbReference type="SUPFAM" id="SSF82829">
    <property type="entry name" value="MesJ substrate recognition domain-like"/>
    <property type="match status" value="1"/>
</dbReference>
<organism evidence="10">
    <name type="scientific">hydrothermal vent metagenome</name>
    <dbReference type="NCBI Taxonomy" id="652676"/>
    <lineage>
        <taxon>unclassified sequences</taxon>
        <taxon>metagenomes</taxon>
        <taxon>ecological metagenomes</taxon>
    </lineage>
</organism>
<keyword evidence="6" id="KW-0547">Nucleotide-binding</keyword>
<dbReference type="CDD" id="cd01992">
    <property type="entry name" value="TilS_N"/>
    <property type="match status" value="1"/>
</dbReference>
<dbReference type="Gene3D" id="3.40.50.620">
    <property type="entry name" value="HUPs"/>
    <property type="match status" value="1"/>
</dbReference>
<dbReference type="SMART" id="SM00977">
    <property type="entry name" value="TilS_C"/>
    <property type="match status" value="1"/>
</dbReference>
<dbReference type="GO" id="GO:0005737">
    <property type="term" value="C:cytoplasm"/>
    <property type="evidence" value="ECO:0007669"/>
    <property type="project" value="UniProtKB-SubCell"/>
</dbReference>
<reference evidence="10" key="1">
    <citation type="submission" date="2018-06" db="EMBL/GenBank/DDBJ databases">
        <authorList>
            <person name="Zhirakovskaya E."/>
        </authorList>
    </citation>
    <scope>NUCLEOTIDE SEQUENCE</scope>
</reference>
<name>A0A3B0W3S5_9ZZZZ</name>
<dbReference type="InterPro" id="IPR012094">
    <property type="entry name" value="tRNA_Ile_lys_synt"/>
</dbReference>
<dbReference type="InterPro" id="IPR015262">
    <property type="entry name" value="tRNA_Ile_lys_synt_subst-bd"/>
</dbReference>
<comment type="catalytic activity">
    <reaction evidence="8">
        <text>cytidine(34) in tRNA(Ile2) + L-lysine + ATP = lysidine(34) in tRNA(Ile2) + AMP + diphosphate + H(+)</text>
        <dbReference type="Rhea" id="RHEA:43744"/>
        <dbReference type="Rhea" id="RHEA-COMP:10625"/>
        <dbReference type="Rhea" id="RHEA-COMP:10670"/>
        <dbReference type="ChEBI" id="CHEBI:15378"/>
        <dbReference type="ChEBI" id="CHEBI:30616"/>
        <dbReference type="ChEBI" id="CHEBI:32551"/>
        <dbReference type="ChEBI" id="CHEBI:33019"/>
        <dbReference type="ChEBI" id="CHEBI:82748"/>
        <dbReference type="ChEBI" id="CHEBI:83665"/>
        <dbReference type="ChEBI" id="CHEBI:456215"/>
        <dbReference type="EC" id="6.3.4.19"/>
    </reaction>
</comment>
<keyword evidence="7" id="KW-0067">ATP-binding</keyword>
<dbReference type="NCBIfam" id="TIGR02432">
    <property type="entry name" value="lysidine_TilS_N"/>
    <property type="match status" value="1"/>
</dbReference>
<dbReference type="GO" id="GO:0008033">
    <property type="term" value="P:tRNA processing"/>
    <property type="evidence" value="ECO:0007669"/>
    <property type="project" value="UniProtKB-KW"/>
</dbReference>
<dbReference type="InterPro" id="IPR014729">
    <property type="entry name" value="Rossmann-like_a/b/a_fold"/>
</dbReference>
<dbReference type="InterPro" id="IPR012795">
    <property type="entry name" value="tRNA_Ile_lys_synt_N"/>
</dbReference>
<evidence type="ECO:0000256" key="5">
    <source>
        <dbReference type="ARBA" id="ARBA00022694"/>
    </source>
</evidence>
<evidence type="ECO:0000256" key="2">
    <source>
        <dbReference type="ARBA" id="ARBA00013267"/>
    </source>
</evidence>
<proteinExistence type="inferred from homology"/>
<dbReference type="AlphaFoldDB" id="A0A3B0W3S5"/>
<keyword evidence="3" id="KW-0963">Cytoplasm</keyword>
<dbReference type="PANTHER" id="PTHR43033">
    <property type="entry name" value="TRNA(ILE)-LYSIDINE SYNTHASE-RELATED"/>
    <property type="match status" value="1"/>
</dbReference>
<keyword evidence="5" id="KW-0819">tRNA processing</keyword>
<dbReference type="EC" id="6.3.4.19" evidence="2"/>
<evidence type="ECO:0000259" key="9">
    <source>
        <dbReference type="SMART" id="SM00977"/>
    </source>
</evidence>
<sequence length="449" mass="51096">MSFAKQFRHSLETLCASIEKSNYVVAYSGGVDSHVLLLLCKELKLSVRAVHIHHGLQNCADDWVKHCQNTCKDIDVDLNVIYVDAKKKKGESPEETARNVRYQALQECLLPNDVLLTAQHKDDQAETLLLQLFRSASSAGLAGMPTTRVIGEHIHVRPLLSFSRNEIENYAKQNSYNWIEDPSNQDTSIDRNFIRKDVLPLLIKRWPEIKSQLSTVTNLQASNLDVLEDMATIDLANALSMRTKSDMTVFEVISMLSLDKLKALSSSRLLNLLRYWIIKTLQIKPTKNLLEEIEHALINTKLDASPDIVYSGFSFKKFQENLYLIKLNIVSDSLKKSNWNPSDWLNLPELNIRLTTKSLLSSGLSNKLLDESLQIRFRKGGEKFHPAGRRHSQSLKKLFQEANIPPWERDVIPLVYFGDNLIAVGGLWVAKEFVADKEESGWSIKVERL</sequence>
<keyword evidence="4 10" id="KW-0436">Ligase</keyword>
<evidence type="ECO:0000256" key="3">
    <source>
        <dbReference type="ARBA" id="ARBA00022490"/>
    </source>
</evidence>
<dbReference type="EMBL" id="UOFE01000003">
    <property type="protein sequence ID" value="VAW50528.1"/>
    <property type="molecule type" value="Genomic_DNA"/>
</dbReference>
<dbReference type="NCBIfam" id="TIGR02433">
    <property type="entry name" value="lysidine_TilS_C"/>
    <property type="match status" value="1"/>
</dbReference>
<evidence type="ECO:0000313" key="10">
    <source>
        <dbReference type="EMBL" id="VAW50528.1"/>
    </source>
</evidence>
<evidence type="ECO:0000256" key="4">
    <source>
        <dbReference type="ARBA" id="ARBA00022598"/>
    </source>
</evidence>
<evidence type="ECO:0000256" key="6">
    <source>
        <dbReference type="ARBA" id="ARBA00022741"/>
    </source>
</evidence>
<evidence type="ECO:0000256" key="8">
    <source>
        <dbReference type="ARBA" id="ARBA00048539"/>
    </source>
</evidence>
<dbReference type="Pfam" id="PF01171">
    <property type="entry name" value="ATP_bind_3"/>
    <property type="match status" value="1"/>
</dbReference>
<dbReference type="InterPro" id="IPR011063">
    <property type="entry name" value="TilS/TtcA_N"/>
</dbReference>
<feature type="domain" description="Lysidine-tRNA(Ile) synthetase C-terminal" evidence="9">
    <location>
        <begin position="373"/>
        <end position="446"/>
    </location>
</feature>
<dbReference type="Pfam" id="PF09179">
    <property type="entry name" value="TilS"/>
    <property type="match status" value="1"/>
</dbReference>
<dbReference type="HAMAP" id="MF_01161">
    <property type="entry name" value="tRNA_Ile_lys_synt"/>
    <property type="match status" value="1"/>
</dbReference>
<evidence type="ECO:0000256" key="1">
    <source>
        <dbReference type="ARBA" id="ARBA00004496"/>
    </source>
</evidence>
<gene>
    <name evidence="10" type="ORF">MNBD_GAMMA05-921</name>
</gene>